<comment type="caution">
    <text evidence="1">The sequence shown here is derived from an EMBL/GenBank/DDBJ whole genome shotgun (WGS) entry which is preliminary data.</text>
</comment>
<reference evidence="1 2" key="1">
    <citation type="submission" date="2024-04" db="EMBL/GenBank/DDBJ databases">
        <authorList>
            <person name="Rising A."/>
            <person name="Reimegard J."/>
            <person name="Sonavane S."/>
            <person name="Akerstrom W."/>
            <person name="Nylinder S."/>
            <person name="Hedman E."/>
            <person name="Kallberg Y."/>
        </authorList>
    </citation>
    <scope>NUCLEOTIDE SEQUENCE [LARGE SCALE GENOMIC DNA]</scope>
</reference>
<evidence type="ECO:0000313" key="2">
    <source>
        <dbReference type="Proteomes" id="UP001497382"/>
    </source>
</evidence>
<dbReference type="AlphaFoldDB" id="A0AAV2B0R9"/>
<evidence type="ECO:0000313" key="1">
    <source>
        <dbReference type="EMBL" id="CAL1289692.1"/>
    </source>
</evidence>
<name>A0AAV2B0R9_9ARAC</name>
<protein>
    <submittedName>
        <fullName evidence="1">Uncharacterized protein</fullName>
    </submittedName>
</protein>
<sequence length="176" mass="20510">MTYSPLQNFHPKIRVDKAFFWTSPSPHMRWTFHDIRSLNGDPRSGHRYIVHSHACDVTVESRGFIPFSSDLMIFKIMVTPIKSTAKHHLKYATSCCIVKPPVGIRTLLASTKNIYRDLPAPDNKSGCQLYFFFRSERRRYHVFNMQSFIDIRRSSVPQVFTLNSATPHKPYLPEYS</sequence>
<dbReference type="Proteomes" id="UP001497382">
    <property type="component" value="Unassembled WGS sequence"/>
</dbReference>
<keyword evidence="2" id="KW-1185">Reference proteome</keyword>
<proteinExistence type="predicted"/>
<dbReference type="EMBL" id="CAXIEN010000253">
    <property type="protein sequence ID" value="CAL1289692.1"/>
    <property type="molecule type" value="Genomic_DNA"/>
</dbReference>
<gene>
    <name evidence="1" type="ORF">LARSCL_LOCUS16079</name>
</gene>
<accession>A0AAV2B0R9</accession>
<organism evidence="1 2">
    <name type="scientific">Larinioides sclopetarius</name>
    <dbReference type="NCBI Taxonomy" id="280406"/>
    <lineage>
        <taxon>Eukaryota</taxon>
        <taxon>Metazoa</taxon>
        <taxon>Ecdysozoa</taxon>
        <taxon>Arthropoda</taxon>
        <taxon>Chelicerata</taxon>
        <taxon>Arachnida</taxon>
        <taxon>Araneae</taxon>
        <taxon>Araneomorphae</taxon>
        <taxon>Entelegynae</taxon>
        <taxon>Araneoidea</taxon>
        <taxon>Araneidae</taxon>
        <taxon>Larinioides</taxon>
    </lineage>
</organism>